<dbReference type="SUPFAM" id="SSF50891">
    <property type="entry name" value="Cyclophilin-like"/>
    <property type="match status" value="1"/>
</dbReference>
<name>A0A849P4C9_9BURK</name>
<dbReference type="SMART" id="SM00796">
    <property type="entry name" value="AHS1"/>
    <property type="match status" value="1"/>
</dbReference>
<dbReference type="AlphaFoldDB" id="A0A849P4C9"/>
<dbReference type="InterPro" id="IPR010016">
    <property type="entry name" value="PxpB"/>
</dbReference>
<sequence>MSTALPYLFEYEGDSTLIIRIQSLSQQHPDVEVNAAAIRIANEINTRITNKSAHGIIEAIPTFSTVGVYYNLDILGATAFQTLSDWLKPICDAHLVLGNNDNNFTKTVEIPVCYDKEFGIDLEELSHTLQISVEDIIRLHSQHPVRVFMLGFSPGLPYLGLFDEKLNIPRRATPRVKLEAGSIAIANRQCVIYPYETPGGWHIIGRTPIKLFDENNAPYTLYQPGDLIVFNPISKEEFLSLK</sequence>
<accession>A0A849P4C9</accession>
<dbReference type="PANTHER" id="PTHR34698">
    <property type="entry name" value="5-OXOPROLINASE SUBUNIT B"/>
    <property type="match status" value="1"/>
</dbReference>
<dbReference type="EC" id="3.5.2.9" evidence="5"/>
<keyword evidence="2 5" id="KW-0378">Hydrolase</keyword>
<evidence type="ECO:0000313" key="6">
    <source>
        <dbReference type="Proteomes" id="UP000537862"/>
    </source>
</evidence>
<keyword evidence="1" id="KW-0547">Nucleotide-binding</keyword>
<proteinExistence type="predicted"/>
<dbReference type="PANTHER" id="PTHR34698:SF2">
    <property type="entry name" value="5-OXOPROLINASE SUBUNIT B"/>
    <property type="match status" value="1"/>
</dbReference>
<evidence type="ECO:0000256" key="1">
    <source>
        <dbReference type="ARBA" id="ARBA00022741"/>
    </source>
</evidence>
<gene>
    <name evidence="5" type="primary">pxpB</name>
    <name evidence="5" type="ORF">HKX39_01650</name>
</gene>
<evidence type="ECO:0000313" key="5">
    <source>
        <dbReference type="EMBL" id="NOL50883.1"/>
    </source>
</evidence>
<dbReference type="GO" id="GO:0005524">
    <property type="term" value="F:ATP binding"/>
    <property type="evidence" value="ECO:0007669"/>
    <property type="project" value="UniProtKB-KW"/>
</dbReference>
<feature type="domain" description="Carboxyltransferase" evidence="4">
    <location>
        <begin position="7"/>
        <end position="222"/>
    </location>
</feature>
<organism evidence="5 6">
    <name type="scientific">Pelistega suis</name>
    <dbReference type="NCBI Taxonomy" id="1631957"/>
    <lineage>
        <taxon>Bacteria</taxon>
        <taxon>Pseudomonadati</taxon>
        <taxon>Pseudomonadota</taxon>
        <taxon>Betaproteobacteria</taxon>
        <taxon>Burkholderiales</taxon>
        <taxon>Alcaligenaceae</taxon>
        <taxon>Pelistega</taxon>
    </lineage>
</organism>
<dbReference type="Proteomes" id="UP000537862">
    <property type="component" value="Unassembled WGS sequence"/>
</dbReference>
<dbReference type="GO" id="GO:0017168">
    <property type="term" value="F:5-oxoprolinase (ATP-hydrolyzing) activity"/>
    <property type="evidence" value="ECO:0007669"/>
    <property type="project" value="UniProtKB-EC"/>
</dbReference>
<dbReference type="RefSeq" id="WP_171679565.1">
    <property type="nucleotide sequence ID" value="NZ_JABGBN010000001.1"/>
</dbReference>
<dbReference type="InterPro" id="IPR003833">
    <property type="entry name" value="CT_C_D"/>
</dbReference>
<evidence type="ECO:0000259" key="4">
    <source>
        <dbReference type="SMART" id="SM00796"/>
    </source>
</evidence>
<protein>
    <submittedName>
        <fullName evidence="5">5-oxoprolinase subunit PxpB</fullName>
        <ecNumber evidence="5">3.5.2.9</ecNumber>
    </submittedName>
</protein>
<dbReference type="NCBIfam" id="TIGR00370">
    <property type="entry name" value="5-oxoprolinase subunit PxpB"/>
    <property type="match status" value="1"/>
</dbReference>
<evidence type="ECO:0000256" key="3">
    <source>
        <dbReference type="ARBA" id="ARBA00022840"/>
    </source>
</evidence>
<comment type="caution">
    <text evidence="5">The sequence shown here is derived from an EMBL/GenBank/DDBJ whole genome shotgun (WGS) entry which is preliminary data.</text>
</comment>
<evidence type="ECO:0000256" key="2">
    <source>
        <dbReference type="ARBA" id="ARBA00022801"/>
    </source>
</evidence>
<dbReference type="InterPro" id="IPR029000">
    <property type="entry name" value="Cyclophilin-like_dom_sf"/>
</dbReference>
<keyword evidence="3" id="KW-0067">ATP-binding</keyword>
<dbReference type="EMBL" id="JABGBN010000001">
    <property type="protein sequence ID" value="NOL50883.1"/>
    <property type="molecule type" value="Genomic_DNA"/>
</dbReference>
<reference evidence="5 6" key="1">
    <citation type="submission" date="2020-05" db="EMBL/GenBank/DDBJ databases">
        <authorList>
            <person name="Niu N."/>
        </authorList>
    </citation>
    <scope>NUCLEOTIDE SEQUENCE [LARGE SCALE GENOMIC DNA]</scope>
    <source>
        <strain evidence="5 6">3340-03</strain>
    </source>
</reference>
<dbReference type="Gene3D" id="2.40.100.10">
    <property type="entry name" value="Cyclophilin-like"/>
    <property type="match status" value="1"/>
</dbReference>
<keyword evidence="6" id="KW-1185">Reference proteome</keyword>
<dbReference type="SUPFAM" id="SSF160467">
    <property type="entry name" value="PH0987 N-terminal domain-like"/>
    <property type="match status" value="1"/>
</dbReference>
<dbReference type="Gene3D" id="3.30.1360.40">
    <property type="match status" value="1"/>
</dbReference>
<dbReference type="Pfam" id="PF02682">
    <property type="entry name" value="CT_C_D"/>
    <property type="match status" value="1"/>
</dbReference>